<evidence type="ECO:0000256" key="6">
    <source>
        <dbReference type="ARBA" id="ARBA00038076"/>
    </source>
</evidence>
<dbReference type="Proteomes" id="UP001596091">
    <property type="component" value="Unassembled WGS sequence"/>
</dbReference>
<proteinExistence type="inferred from homology"/>
<keyword evidence="4 7" id="KW-1133">Transmembrane helix</keyword>
<feature type="transmembrane region" description="Helical" evidence="7">
    <location>
        <begin position="434"/>
        <end position="454"/>
    </location>
</feature>
<feature type="transmembrane region" description="Helical" evidence="7">
    <location>
        <begin position="795"/>
        <end position="816"/>
    </location>
</feature>
<evidence type="ECO:0000256" key="7">
    <source>
        <dbReference type="SAM" id="Phobius"/>
    </source>
</evidence>
<comment type="caution">
    <text evidence="10">The sequence shown here is derived from an EMBL/GenBank/DDBJ whole genome shotgun (WGS) entry which is preliminary data.</text>
</comment>
<feature type="domain" description="ABC3 transporter permease C-terminal" evidence="8">
    <location>
        <begin position="289"/>
        <end position="408"/>
    </location>
</feature>
<feature type="domain" description="MacB-like periplasmic core" evidence="9">
    <location>
        <begin position="38"/>
        <end position="247"/>
    </location>
</feature>
<evidence type="ECO:0000259" key="9">
    <source>
        <dbReference type="Pfam" id="PF12704"/>
    </source>
</evidence>
<dbReference type="Pfam" id="PF12704">
    <property type="entry name" value="MacB_PCD"/>
    <property type="match status" value="2"/>
</dbReference>
<dbReference type="PANTHER" id="PTHR30572:SF4">
    <property type="entry name" value="ABC TRANSPORTER PERMEASE YTRF"/>
    <property type="match status" value="1"/>
</dbReference>
<feature type="transmembrane region" description="Helical" evidence="7">
    <location>
        <begin position="706"/>
        <end position="727"/>
    </location>
</feature>
<evidence type="ECO:0000256" key="4">
    <source>
        <dbReference type="ARBA" id="ARBA00022989"/>
    </source>
</evidence>
<evidence type="ECO:0000259" key="8">
    <source>
        <dbReference type="Pfam" id="PF02687"/>
    </source>
</evidence>
<feature type="domain" description="MacB-like periplasmic core" evidence="9">
    <location>
        <begin position="521"/>
        <end position="649"/>
    </location>
</feature>
<organism evidence="10 11">
    <name type="scientific">Acidicapsa dinghuensis</name>
    <dbReference type="NCBI Taxonomy" id="2218256"/>
    <lineage>
        <taxon>Bacteria</taxon>
        <taxon>Pseudomonadati</taxon>
        <taxon>Acidobacteriota</taxon>
        <taxon>Terriglobia</taxon>
        <taxon>Terriglobales</taxon>
        <taxon>Acidobacteriaceae</taxon>
        <taxon>Acidicapsa</taxon>
    </lineage>
</organism>
<comment type="similarity">
    <text evidence="6">Belongs to the ABC-4 integral membrane protein family.</text>
</comment>
<evidence type="ECO:0000256" key="2">
    <source>
        <dbReference type="ARBA" id="ARBA00022475"/>
    </source>
</evidence>
<comment type="subcellular location">
    <subcellularLocation>
        <location evidence="1">Cell membrane</location>
        <topology evidence="1">Multi-pass membrane protein</topology>
    </subcellularLocation>
</comment>
<keyword evidence="11" id="KW-1185">Reference proteome</keyword>
<keyword evidence="3 7" id="KW-0812">Transmembrane</keyword>
<evidence type="ECO:0000313" key="11">
    <source>
        <dbReference type="Proteomes" id="UP001596091"/>
    </source>
</evidence>
<protein>
    <submittedName>
        <fullName evidence="10">ABC transporter permease</fullName>
    </submittedName>
</protein>
<dbReference type="Pfam" id="PF02687">
    <property type="entry name" value="FtsX"/>
    <property type="match status" value="2"/>
</dbReference>
<evidence type="ECO:0000256" key="5">
    <source>
        <dbReference type="ARBA" id="ARBA00023136"/>
    </source>
</evidence>
<keyword evidence="5 7" id="KW-0472">Membrane</keyword>
<dbReference type="InterPro" id="IPR003838">
    <property type="entry name" value="ABC3_permease_C"/>
</dbReference>
<dbReference type="InterPro" id="IPR025857">
    <property type="entry name" value="MacB_PCD"/>
</dbReference>
<dbReference type="RefSeq" id="WP_263336158.1">
    <property type="nucleotide sequence ID" value="NZ_JAGSYH010000003.1"/>
</dbReference>
<feature type="transmembrane region" description="Helical" evidence="7">
    <location>
        <begin position="763"/>
        <end position="789"/>
    </location>
</feature>
<gene>
    <name evidence="10" type="ORF">ACFPT7_09860</name>
</gene>
<feature type="transmembrane region" description="Helical" evidence="7">
    <location>
        <begin position="283"/>
        <end position="306"/>
    </location>
</feature>
<dbReference type="PANTHER" id="PTHR30572">
    <property type="entry name" value="MEMBRANE COMPONENT OF TRANSPORTER-RELATED"/>
    <property type="match status" value="1"/>
</dbReference>
<evidence type="ECO:0000256" key="1">
    <source>
        <dbReference type="ARBA" id="ARBA00004651"/>
    </source>
</evidence>
<accession>A0ABW1EET8</accession>
<dbReference type="InterPro" id="IPR050250">
    <property type="entry name" value="Macrolide_Exporter_MacB"/>
</dbReference>
<sequence>MTGIRFHLPFFIRGWVVGDLRGDLKHALHMFIKNPGFTLAVVAALALGIGADTAIFSVVNAVLLKPLTYPEPDRIVQILLTGPGGEGPGASATKLHVWEEQTSVFQDVTGYDFGGGMNLTGSIPEQVHGVHVTEPYFRVFGANFILGRGFTKQEDRPNGGNVVVLSGGLWKRRFGSDPNIVGKAIQIANLPYTVVGVVNTDFYTDPPADLWVPYQFDPNTTDQAHYFVAAARMKPGVTLSQVQAQLKLAAVEFNRKYPGANPRGGFDAQLLKDSVVSYVRSSLMVLIGAVSFVLLIACANVANLLMVRAASRSREFAIRVALGAKRGRIVRQLLTESVLLALTGGLIGLVLGMTGVHALLALSPGGIPRIGEKGADVGLDWRVALFTLGISVLTGVLFGLVPALQASKPDLNSSMKESSRGSGASVRHNKLRSLLVISEVSLALVLLVGASLLIRTFVALRAVDPGFNAHNVWTAEMALNGPQFEKTAGVAQVIREGRQQLEATPGVISAGATNAMPLEGGFGLPFTIVGRPNNGEPEGAGWMAVSSGFFGSFKIPILRGRDFTDNDTAASQGVAIINEAMAKHYWKNGENPVGQQIVIGHGVGPEFEEPARLIVGVVGDVRDGGLNRDPEPKMVVPLAQMTDGLTQLNSKVAPISWVVRTQLDPHQMTKQLTEVLRKASGGFPIAHVKSMDEIVIASTERQDFNMLLLSIFGGSALVLAAIGIYGLMAYSVQQRTQEIGIRMAMGADRGRITKMVVWQGMRLTLAGVVIGVGAAFGLTHLIASLLYGVKKWDPGVFVAVPLILSAVALIAVWLPALRASKLNPMEALRTE</sequence>
<keyword evidence="2" id="KW-1003">Cell membrane</keyword>
<reference evidence="11" key="1">
    <citation type="journal article" date="2019" name="Int. J. Syst. Evol. Microbiol.">
        <title>The Global Catalogue of Microorganisms (GCM) 10K type strain sequencing project: providing services to taxonomists for standard genome sequencing and annotation.</title>
        <authorList>
            <consortium name="The Broad Institute Genomics Platform"/>
            <consortium name="The Broad Institute Genome Sequencing Center for Infectious Disease"/>
            <person name="Wu L."/>
            <person name="Ma J."/>
        </authorList>
    </citation>
    <scope>NUCLEOTIDE SEQUENCE [LARGE SCALE GENOMIC DNA]</scope>
    <source>
        <strain evidence="11">JCM 4087</strain>
    </source>
</reference>
<feature type="transmembrane region" description="Helical" evidence="7">
    <location>
        <begin position="383"/>
        <end position="406"/>
    </location>
</feature>
<evidence type="ECO:0000313" key="10">
    <source>
        <dbReference type="EMBL" id="MFC5862595.1"/>
    </source>
</evidence>
<dbReference type="InterPro" id="IPR017800">
    <property type="entry name" value="ADOP"/>
</dbReference>
<dbReference type="NCBIfam" id="TIGR03434">
    <property type="entry name" value="ADOP"/>
    <property type="match status" value="1"/>
</dbReference>
<name>A0ABW1EET8_9BACT</name>
<feature type="domain" description="ABC3 transporter permease C-terminal" evidence="8">
    <location>
        <begin position="711"/>
        <end position="824"/>
    </location>
</feature>
<dbReference type="EMBL" id="JBHSPH010000002">
    <property type="protein sequence ID" value="MFC5862595.1"/>
    <property type="molecule type" value="Genomic_DNA"/>
</dbReference>
<evidence type="ECO:0000256" key="3">
    <source>
        <dbReference type="ARBA" id="ARBA00022692"/>
    </source>
</evidence>
<feature type="transmembrane region" description="Helical" evidence="7">
    <location>
        <begin position="338"/>
        <end position="363"/>
    </location>
</feature>